<evidence type="ECO:0000256" key="1">
    <source>
        <dbReference type="ARBA" id="ARBA00001962"/>
    </source>
</evidence>
<accession>A0AAE0EVB6</accession>
<protein>
    <recommendedName>
        <fullName evidence="4">Phytanoyl-CoA dioxygenase family protein</fullName>
    </recommendedName>
</protein>
<sequence length="351" mass="38244">MPAVFQVSPFVTAPQARRGRSSCDLVSFGRGHRNKCSPGLQTYTCTFNIRNSGESATCASEHRESATAEEVGEAYRRDGFAFGPRVIPVDLLTRVNAGCDEVLSGIYDTGISPTEIGFTGDPTQLRKIDNPHFSNRSIAELVTSPELAQFLAKALGTSFIQAWMVQLLHKPPAPLDETSPVGNTAVGWHQDRHYWVPWWTPESEVLTAWIALSDVEEDSGPLCFFKGTQELGYLPEGADFFGAASDEQLEKMRLHVSTEDAHLLEAPVAGVLPAGAFSLHHRLIVHGSKSNVSRKPRRSIAIHFITEKAMPESGSGGSNDLINLQIMKGMLEDKSGCPLMFGSEKDAGYAL</sequence>
<keyword evidence="3" id="KW-1185">Reference proteome</keyword>
<dbReference type="InterPro" id="IPR008775">
    <property type="entry name" value="Phytyl_CoA_dOase-like"/>
</dbReference>
<proteinExistence type="predicted"/>
<comment type="cofactor">
    <cofactor evidence="1">
        <name>Fe cation</name>
        <dbReference type="ChEBI" id="CHEBI:24875"/>
    </cofactor>
</comment>
<evidence type="ECO:0008006" key="4">
    <source>
        <dbReference type="Google" id="ProtNLM"/>
    </source>
</evidence>
<dbReference type="Gene3D" id="2.60.120.620">
    <property type="entry name" value="q2cbj1_9rhob like domain"/>
    <property type="match status" value="1"/>
</dbReference>
<dbReference type="GO" id="GO:0046872">
    <property type="term" value="F:metal ion binding"/>
    <property type="evidence" value="ECO:0007669"/>
    <property type="project" value="UniProtKB-ARBA"/>
</dbReference>
<gene>
    <name evidence="2" type="ORF">CYMTET_48110</name>
</gene>
<dbReference type="EMBL" id="LGRX02033221">
    <property type="protein sequence ID" value="KAK3242183.1"/>
    <property type="molecule type" value="Genomic_DNA"/>
</dbReference>
<dbReference type="GO" id="GO:0016491">
    <property type="term" value="F:oxidoreductase activity"/>
    <property type="evidence" value="ECO:0007669"/>
    <property type="project" value="UniProtKB-ARBA"/>
</dbReference>
<comment type="caution">
    <text evidence="2">The sequence shown here is derived from an EMBL/GenBank/DDBJ whole genome shotgun (WGS) entry which is preliminary data.</text>
</comment>
<dbReference type="PANTHER" id="PTHR20883">
    <property type="entry name" value="PHYTANOYL-COA DIOXYGENASE DOMAIN CONTAINING 1"/>
    <property type="match status" value="1"/>
</dbReference>
<evidence type="ECO:0000313" key="3">
    <source>
        <dbReference type="Proteomes" id="UP001190700"/>
    </source>
</evidence>
<organism evidence="2 3">
    <name type="scientific">Cymbomonas tetramitiformis</name>
    <dbReference type="NCBI Taxonomy" id="36881"/>
    <lineage>
        <taxon>Eukaryota</taxon>
        <taxon>Viridiplantae</taxon>
        <taxon>Chlorophyta</taxon>
        <taxon>Pyramimonadophyceae</taxon>
        <taxon>Pyramimonadales</taxon>
        <taxon>Pyramimonadaceae</taxon>
        <taxon>Cymbomonas</taxon>
    </lineage>
</organism>
<name>A0AAE0EVB6_9CHLO</name>
<reference evidence="2 3" key="1">
    <citation type="journal article" date="2015" name="Genome Biol. Evol.">
        <title>Comparative Genomics of a Bacterivorous Green Alga Reveals Evolutionary Causalities and Consequences of Phago-Mixotrophic Mode of Nutrition.</title>
        <authorList>
            <person name="Burns J.A."/>
            <person name="Paasch A."/>
            <person name="Narechania A."/>
            <person name="Kim E."/>
        </authorList>
    </citation>
    <scope>NUCLEOTIDE SEQUENCE [LARGE SCALE GENOMIC DNA]</scope>
    <source>
        <strain evidence="2 3">PLY_AMNH</strain>
    </source>
</reference>
<evidence type="ECO:0000313" key="2">
    <source>
        <dbReference type="EMBL" id="KAK3242183.1"/>
    </source>
</evidence>
<dbReference type="AlphaFoldDB" id="A0AAE0EVB6"/>
<dbReference type="PANTHER" id="PTHR20883:SF48">
    <property type="entry name" value="ECTOINE DIOXYGENASE"/>
    <property type="match status" value="1"/>
</dbReference>
<dbReference type="SUPFAM" id="SSF51197">
    <property type="entry name" value="Clavaminate synthase-like"/>
    <property type="match status" value="1"/>
</dbReference>
<dbReference type="Proteomes" id="UP001190700">
    <property type="component" value="Unassembled WGS sequence"/>
</dbReference>
<dbReference type="Pfam" id="PF05721">
    <property type="entry name" value="PhyH"/>
    <property type="match status" value="1"/>
</dbReference>